<dbReference type="GO" id="GO:0003735">
    <property type="term" value="F:structural constituent of ribosome"/>
    <property type="evidence" value="ECO:0007669"/>
    <property type="project" value="InterPro"/>
</dbReference>
<gene>
    <name evidence="2" type="ORF">EC973_004153</name>
</gene>
<dbReference type="Pfam" id="PF01250">
    <property type="entry name" value="Ribosomal_S6"/>
    <property type="match status" value="1"/>
</dbReference>
<keyword evidence="3" id="KW-1185">Reference proteome</keyword>
<dbReference type="EMBL" id="JABAYA010000237">
    <property type="protein sequence ID" value="KAF7721759.1"/>
    <property type="molecule type" value="Genomic_DNA"/>
</dbReference>
<name>A0A8H7BGE5_9FUNG</name>
<dbReference type="PANTHER" id="PTHR21011">
    <property type="entry name" value="MITOCHONDRIAL 28S RIBOSOMAL PROTEIN S6"/>
    <property type="match status" value="1"/>
</dbReference>
<organism evidence="2 3">
    <name type="scientific">Apophysomyces ossiformis</name>
    <dbReference type="NCBI Taxonomy" id="679940"/>
    <lineage>
        <taxon>Eukaryota</taxon>
        <taxon>Fungi</taxon>
        <taxon>Fungi incertae sedis</taxon>
        <taxon>Mucoromycota</taxon>
        <taxon>Mucoromycotina</taxon>
        <taxon>Mucoromycetes</taxon>
        <taxon>Mucorales</taxon>
        <taxon>Mucorineae</taxon>
        <taxon>Mucoraceae</taxon>
        <taxon>Apophysomyces</taxon>
    </lineage>
</organism>
<dbReference type="InterPro" id="IPR035980">
    <property type="entry name" value="Ribosomal_bS6_sf"/>
</dbReference>
<comment type="caution">
    <text evidence="2">The sequence shown here is derived from an EMBL/GenBank/DDBJ whole genome shotgun (WGS) entry which is preliminary data.</text>
</comment>
<proteinExistence type="inferred from homology"/>
<dbReference type="InterPro" id="IPR014717">
    <property type="entry name" value="Transl_elong_EF1B/ribsomal_bS6"/>
</dbReference>
<dbReference type="AlphaFoldDB" id="A0A8H7BGE5"/>
<evidence type="ECO:0000313" key="3">
    <source>
        <dbReference type="Proteomes" id="UP000605846"/>
    </source>
</evidence>
<evidence type="ECO:0008006" key="4">
    <source>
        <dbReference type="Google" id="ProtNLM"/>
    </source>
</evidence>
<dbReference type="NCBIfam" id="TIGR00166">
    <property type="entry name" value="S6"/>
    <property type="match status" value="1"/>
</dbReference>
<dbReference type="PANTHER" id="PTHR21011:SF1">
    <property type="entry name" value="SMALL RIBOSOMAL SUBUNIT PROTEIN BS6M"/>
    <property type="match status" value="1"/>
</dbReference>
<sequence length="113" mass="13266">MPFYELVCIARHQLAENNLKDLIKSSATQILQRGGVVRGFDSWGEMKLPHRIKRHQQHFTHGQYWVMHFDSNPLIAQELGKRLLVDTRVLRHTFIKLGDKLETTIARPDRTHQ</sequence>
<dbReference type="CDD" id="cd15465">
    <property type="entry name" value="bS6_mito"/>
    <property type="match status" value="1"/>
</dbReference>
<dbReference type="Gene3D" id="3.30.70.60">
    <property type="match status" value="1"/>
</dbReference>
<protein>
    <recommendedName>
        <fullName evidence="4">30S ribosomal protein S6</fullName>
    </recommendedName>
</protein>
<dbReference type="GO" id="GO:0005763">
    <property type="term" value="C:mitochondrial small ribosomal subunit"/>
    <property type="evidence" value="ECO:0007669"/>
    <property type="project" value="TreeGrafter"/>
</dbReference>
<dbReference type="GO" id="GO:0006412">
    <property type="term" value="P:translation"/>
    <property type="evidence" value="ECO:0007669"/>
    <property type="project" value="InterPro"/>
</dbReference>
<dbReference type="GO" id="GO:0070181">
    <property type="term" value="F:small ribosomal subunit rRNA binding"/>
    <property type="evidence" value="ECO:0007669"/>
    <property type="project" value="TreeGrafter"/>
</dbReference>
<dbReference type="SUPFAM" id="SSF54995">
    <property type="entry name" value="Ribosomal protein S6"/>
    <property type="match status" value="1"/>
</dbReference>
<dbReference type="OrthoDB" id="10259681at2759"/>
<evidence type="ECO:0000256" key="1">
    <source>
        <dbReference type="ARBA" id="ARBA00009512"/>
    </source>
</evidence>
<accession>A0A8H7BGE5</accession>
<comment type="similarity">
    <text evidence="1">Belongs to the bacterial ribosomal protein bS6 family.</text>
</comment>
<dbReference type="Proteomes" id="UP000605846">
    <property type="component" value="Unassembled WGS sequence"/>
</dbReference>
<evidence type="ECO:0000313" key="2">
    <source>
        <dbReference type="EMBL" id="KAF7721759.1"/>
    </source>
</evidence>
<dbReference type="InterPro" id="IPR000529">
    <property type="entry name" value="Ribosomal_bS6"/>
</dbReference>
<reference evidence="2" key="1">
    <citation type="submission" date="2020-01" db="EMBL/GenBank/DDBJ databases">
        <title>Genome Sequencing of Three Apophysomyces-Like Fungal Strains Confirms a Novel Fungal Genus in the Mucoromycota with divergent Burkholderia-like Endosymbiotic Bacteria.</title>
        <authorList>
            <person name="Stajich J.E."/>
            <person name="Macias A.M."/>
            <person name="Carter-House D."/>
            <person name="Lovett B."/>
            <person name="Kasson L.R."/>
            <person name="Berry K."/>
            <person name="Grigoriev I."/>
            <person name="Chang Y."/>
            <person name="Spatafora J."/>
            <person name="Kasson M.T."/>
        </authorList>
    </citation>
    <scope>NUCLEOTIDE SEQUENCE</scope>
    <source>
        <strain evidence="2">NRRL A-21654</strain>
    </source>
</reference>